<keyword evidence="3" id="KW-1185">Reference proteome</keyword>
<dbReference type="Gene3D" id="3.90.79.10">
    <property type="entry name" value="Nucleoside Triphosphate Pyrophosphohydrolase"/>
    <property type="match status" value="1"/>
</dbReference>
<evidence type="ECO:0000313" key="2">
    <source>
        <dbReference type="EMBL" id="CCI52665.1"/>
    </source>
</evidence>
<comment type="caution">
    <text evidence="2">The sequence shown here is derived from an EMBL/GenBank/DDBJ whole genome shotgun (WGS) entry which is preliminary data.</text>
</comment>
<dbReference type="Pfam" id="PF00293">
    <property type="entry name" value="NUDIX"/>
    <property type="match status" value="1"/>
</dbReference>
<dbReference type="InterPro" id="IPR015797">
    <property type="entry name" value="NUDIX_hydrolase-like_dom_sf"/>
</dbReference>
<dbReference type="STRING" id="1193518.BN13_1940002"/>
<dbReference type="PROSITE" id="PS51462">
    <property type="entry name" value="NUDIX"/>
    <property type="match status" value="1"/>
</dbReference>
<reference evidence="2 3" key="1">
    <citation type="journal article" date="2013" name="ISME J.">
        <title>A metabolic model for members of the genus Tetrasphaera involved in enhanced biological phosphorus removal.</title>
        <authorList>
            <person name="Kristiansen R."/>
            <person name="Nguyen H.T.T."/>
            <person name="Saunders A.M."/>
            <person name="Nielsen J.L."/>
            <person name="Wimmer R."/>
            <person name="Le V.Q."/>
            <person name="McIlroy S.J."/>
            <person name="Petrovski S."/>
            <person name="Seviour R.J."/>
            <person name="Calteau A."/>
            <person name="Nielsen K.L."/>
            <person name="Nielsen P.H."/>
        </authorList>
    </citation>
    <scope>NUCLEOTIDE SEQUENCE [LARGE SCALE GENOMIC DNA]</scope>
    <source>
        <strain evidence="2 3">Ben 74</strain>
    </source>
</reference>
<evidence type="ECO:0000313" key="3">
    <source>
        <dbReference type="Proteomes" id="UP000035720"/>
    </source>
</evidence>
<dbReference type="SUPFAM" id="SSF55811">
    <property type="entry name" value="Nudix"/>
    <property type="match status" value="1"/>
</dbReference>
<protein>
    <recommendedName>
        <fullName evidence="1">Nudix hydrolase domain-containing protein</fullName>
    </recommendedName>
</protein>
<dbReference type="AlphaFoldDB" id="A0A077M9Z1"/>
<dbReference type="Proteomes" id="UP000035720">
    <property type="component" value="Unassembled WGS sequence"/>
</dbReference>
<dbReference type="InterPro" id="IPR000086">
    <property type="entry name" value="NUDIX_hydrolase_dom"/>
</dbReference>
<dbReference type="OrthoDB" id="177518at2"/>
<evidence type="ECO:0000259" key="1">
    <source>
        <dbReference type="PROSITE" id="PS51462"/>
    </source>
</evidence>
<feature type="domain" description="Nudix hydrolase" evidence="1">
    <location>
        <begin position="31"/>
        <end position="167"/>
    </location>
</feature>
<sequence>MIHTEFEHLVYENRFIEVWDDDVRFKDGTRGTYLRISTKPTNDHGVVVIPRRGLDFCLVKTYRYPLGRVQLAFPRGFGEGGAPEEDARRELKEETGLDSLNTRLLGWVTPDSGLLTSRVAVVGAEVPGTVASVLDVREVDEVVWLSAPLMLKLMSTGELDDAFTLSALMLAVAQRWIPNADFLASRHL</sequence>
<dbReference type="RefSeq" id="WP_084733867.1">
    <property type="nucleotide sequence ID" value="NZ_HF571038.1"/>
</dbReference>
<gene>
    <name evidence="2" type="ORF">BN13_1940002</name>
</gene>
<proteinExistence type="predicted"/>
<dbReference type="CDD" id="cd03424">
    <property type="entry name" value="NUDIX_ADPRase_Nudt5_UGPPase_Nudt14"/>
    <property type="match status" value="1"/>
</dbReference>
<name>A0A077M9Z1_9MICO</name>
<dbReference type="EMBL" id="CAJC01000106">
    <property type="protein sequence ID" value="CCI52665.1"/>
    <property type="molecule type" value="Genomic_DNA"/>
</dbReference>
<accession>A0A077M9Z1</accession>
<organism evidence="2 3">
    <name type="scientific">Nostocoides jenkinsii Ben 74</name>
    <dbReference type="NCBI Taxonomy" id="1193518"/>
    <lineage>
        <taxon>Bacteria</taxon>
        <taxon>Bacillati</taxon>
        <taxon>Actinomycetota</taxon>
        <taxon>Actinomycetes</taxon>
        <taxon>Micrococcales</taxon>
        <taxon>Intrasporangiaceae</taxon>
        <taxon>Nostocoides</taxon>
    </lineage>
</organism>